<name>A0A4C1ZIR1_EUMVA</name>
<dbReference type="EMBL" id="BGZK01001927">
    <property type="protein sequence ID" value="GBP88376.1"/>
    <property type="molecule type" value="Genomic_DNA"/>
</dbReference>
<accession>A0A4C1ZIR1</accession>
<evidence type="ECO:0000313" key="2">
    <source>
        <dbReference type="Proteomes" id="UP000299102"/>
    </source>
</evidence>
<dbReference type="AlphaFoldDB" id="A0A4C1ZIR1"/>
<protein>
    <submittedName>
        <fullName evidence="1">Uncharacterized protein</fullName>
    </submittedName>
</protein>
<gene>
    <name evidence="1" type="ORF">EVAR_16003_1</name>
</gene>
<evidence type="ECO:0000313" key="1">
    <source>
        <dbReference type="EMBL" id="GBP88376.1"/>
    </source>
</evidence>
<sequence length="95" mass="10608">MIYLEPDGGSSHQSSGLMLGRRLLRFTWMTGQLMAFFRAYIVKSTEECLESSPYALGSARPPVKYDLRVQAARADYGTGVFGTICQKQEVFNSFA</sequence>
<comment type="caution">
    <text evidence="1">The sequence shown here is derived from an EMBL/GenBank/DDBJ whole genome shotgun (WGS) entry which is preliminary data.</text>
</comment>
<reference evidence="1 2" key="1">
    <citation type="journal article" date="2019" name="Commun. Biol.">
        <title>The bagworm genome reveals a unique fibroin gene that provides high tensile strength.</title>
        <authorList>
            <person name="Kono N."/>
            <person name="Nakamura H."/>
            <person name="Ohtoshi R."/>
            <person name="Tomita M."/>
            <person name="Numata K."/>
            <person name="Arakawa K."/>
        </authorList>
    </citation>
    <scope>NUCLEOTIDE SEQUENCE [LARGE SCALE GENOMIC DNA]</scope>
</reference>
<keyword evidence="2" id="KW-1185">Reference proteome</keyword>
<dbReference type="Proteomes" id="UP000299102">
    <property type="component" value="Unassembled WGS sequence"/>
</dbReference>
<proteinExistence type="predicted"/>
<organism evidence="1 2">
    <name type="scientific">Eumeta variegata</name>
    <name type="common">Bagworm moth</name>
    <name type="synonym">Eumeta japonica</name>
    <dbReference type="NCBI Taxonomy" id="151549"/>
    <lineage>
        <taxon>Eukaryota</taxon>
        <taxon>Metazoa</taxon>
        <taxon>Ecdysozoa</taxon>
        <taxon>Arthropoda</taxon>
        <taxon>Hexapoda</taxon>
        <taxon>Insecta</taxon>
        <taxon>Pterygota</taxon>
        <taxon>Neoptera</taxon>
        <taxon>Endopterygota</taxon>
        <taxon>Lepidoptera</taxon>
        <taxon>Glossata</taxon>
        <taxon>Ditrysia</taxon>
        <taxon>Tineoidea</taxon>
        <taxon>Psychidae</taxon>
        <taxon>Oiketicinae</taxon>
        <taxon>Eumeta</taxon>
    </lineage>
</organism>